<dbReference type="InterPro" id="IPR018044">
    <property type="entry name" value="Peptidase_S11"/>
</dbReference>
<evidence type="ECO:0000256" key="12">
    <source>
        <dbReference type="ARBA" id="ARBA00034000"/>
    </source>
</evidence>
<evidence type="ECO:0000256" key="15">
    <source>
        <dbReference type="RuleBase" id="RU004016"/>
    </source>
</evidence>
<keyword evidence="11" id="KW-0961">Cell wall biogenesis/degradation</keyword>
<evidence type="ECO:0000259" key="16">
    <source>
        <dbReference type="SMART" id="SM00936"/>
    </source>
</evidence>
<dbReference type="Gene3D" id="2.60.410.10">
    <property type="entry name" value="D-Ala-D-Ala carboxypeptidase, C-terminal domain"/>
    <property type="match status" value="1"/>
</dbReference>
<dbReference type="Proteomes" id="UP000239706">
    <property type="component" value="Unassembled WGS sequence"/>
</dbReference>
<comment type="similarity">
    <text evidence="3 15">Belongs to the peptidase S11 family.</text>
</comment>
<feature type="active site" description="Acyl-ester intermediate" evidence="13">
    <location>
        <position position="86"/>
    </location>
</feature>
<evidence type="ECO:0000313" key="18">
    <source>
        <dbReference type="Proteomes" id="UP000239706"/>
    </source>
</evidence>
<evidence type="ECO:0000256" key="8">
    <source>
        <dbReference type="ARBA" id="ARBA00022801"/>
    </source>
</evidence>
<evidence type="ECO:0000313" key="17">
    <source>
        <dbReference type="EMBL" id="PRR78823.1"/>
    </source>
</evidence>
<evidence type="ECO:0000256" key="2">
    <source>
        <dbReference type="ARBA" id="ARBA00004752"/>
    </source>
</evidence>
<dbReference type="GO" id="GO:0008360">
    <property type="term" value="P:regulation of cell shape"/>
    <property type="evidence" value="ECO:0007669"/>
    <property type="project" value="UniProtKB-KW"/>
</dbReference>
<proteinExistence type="inferred from homology"/>
<accession>A0A2T0B4T6</accession>
<dbReference type="SUPFAM" id="SSF69189">
    <property type="entry name" value="Penicillin-binding protein associated domain"/>
    <property type="match status" value="1"/>
</dbReference>
<dbReference type="PANTHER" id="PTHR21581">
    <property type="entry name" value="D-ALANYL-D-ALANINE CARBOXYPEPTIDASE"/>
    <property type="match status" value="1"/>
</dbReference>
<dbReference type="AlphaFoldDB" id="A0A2T0B4T6"/>
<reference evidence="17 18" key="1">
    <citation type="submission" date="2018-03" db="EMBL/GenBank/DDBJ databases">
        <title>Genome sequence of Clostridium liquoris DSM 100320.</title>
        <authorList>
            <person name="Poehlein A."/>
            <person name="Daniel R."/>
        </authorList>
    </citation>
    <scope>NUCLEOTIDE SEQUENCE [LARGE SCALE GENOMIC DNA]</scope>
    <source>
        <strain evidence="17 18">DSM 100320</strain>
    </source>
</reference>
<organism evidence="17 18">
    <name type="scientific">Clostridium liquoris</name>
    <dbReference type="NCBI Taxonomy" id="1289519"/>
    <lineage>
        <taxon>Bacteria</taxon>
        <taxon>Bacillati</taxon>
        <taxon>Bacillota</taxon>
        <taxon>Clostridia</taxon>
        <taxon>Eubacteriales</taxon>
        <taxon>Clostridiaceae</taxon>
        <taxon>Clostridium</taxon>
    </lineage>
</organism>
<gene>
    <name evidence="17" type="primary">dacB_1</name>
    <name evidence="17" type="ORF">CLLI_14050</name>
</gene>
<dbReference type="PANTHER" id="PTHR21581:SF33">
    <property type="entry name" value="D-ALANYL-D-ALANINE CARBOXYPEPTIDASE DACB"/>
    <property type="match status" value="1"/>
</dbReference>
<dbReference type="SMART" id="SM00936">
    <property type="entry name" value="PBP5_C"/>
    <property type="match status" value="1"/>
</dbReference>
<evidence type="ECO:0000256" key="1">
    <source>
        <dbReference type="ARBA" id="ARBA00003217"/>
    </source>
</evidence>
<dbReference type="GO" id="GO:0009252">
    <property type="term" value="P:peptidoglycan biosynthetic process"/>
    <property type="evidence" value="ECO:0007669"/>
    <property type="project" value="UniProtKB-UniPathway"/>
</dbReference>
<dbReference type="InterPro" id="IPR001967">
    <property type="entry name" value="Peptidase_S11_N"/>
</dbReference>
<dbReference type="RefSeq" id="WP_423236795.1">
    <property type="nucleotide sequence ID" value="NZ_PVXO01000036.1"/>
</dbReference>
<dbReference type="Pfam" id="PF07943">
    <property type="entry name" value="PBP5_C"/>
    <property type="match status" value="1"/>
</dbReference>
<feature type="domain" description="Peptidase S11 D-Ala-D-Ala carboxypeptidase A C-terminal" evidence="16">
    <location>
        <begin position="293"/>
        <end position="378"/>
    </location>
</feature>
<keyword evidence="5 17" id="KW-0121">Carboxypeptidase</keyword>
<keyword evidence="8 17" id="KW-0378">Hydrolase</keyword>
<dbReference type="EMBL" id="PVXO01000036">
    <property type="protein sequence ID" value="PRR78823.1"/>
    <property type="molecule type" value="Genomic_DNA"/>
</dbReference>
<dbReference type="InterPro" id="IPR015956">
    <property type="entry name" value="Peniciliin-bd_prot_C_sf"/>
</dbReference>
<dbReference type="InterPro" id="IPR037167">
    <property type="entry name" value="Peptidase_S11_C_sf"/>
</dbReference>
<dbReference type="GO" id="GO:0009002">
    <property type="term" value="F:serine-type D-Ala-D-Ala carboxypeptidase activity"/>
    <property type="evidence" value="ECO:0007669"/>
    <property type="project" value="UniProtKB-EC"/>
</dbReference>
<keyword evidence="7" id="KW-0732">Signal</keyword>
<dbReference type="GO" id="GO:0071555">
    <property type="term" value="P:cell wall organization"/>
    <property type="evidence" value="ECO:0007669"/>
    <property type="project" value="UniProtKB-KW"/>
</dbReference>
<evidence type="ECO:0000256" key="4">
    <source>
        <dbReference type="ARBA" id="ARBA00012448"/>
    </source>
</evidence>
<dbReference type="SUPFAM" id="SSF56601">
    <property type="entry name" value="beta-lactamase/transpeptidase-like"/>
    <property type="match status" value="1"/>
</dbReference>
<name>A0A2T0B4T6_9CLOT</name>
<evidence type="ECO:0000256" key="7">
    <source>
        <dbReference type="ARBA" id="ARBA00022729"/>
    </source>
</evidence>
<evidence type="ECO:0000256" key="9">
    <source>
        <dbReference type="ARBA" id="ARBA00022960"/>
    </source>
</evidence>
<evidence type="ECO:0000256" key="10">
    <source>
        <dbReference type="ARBA" id="ARBA00022984"/>
    </source>
</evidence>
<dbReference type="Gene3D" id="3.40.710.10">
    <property type="entry name" value="DD-peptidase/beta-lactamase superfamily"/>
    <property type="match status" value="1"/>
</dbReference>
<dbReference type="PRINTS" id="PR00725">
    <property type="entry name" value="DADACBPTASE1"/>
</dbReference>
<keyword evidence="10" id="KW-0573">Peptidoglycan synthesis</keyword>
<keyword evidence="18" id="KW-1185">Reference proteome</keyword>
<evidence type="ECO:0000256" key="14">
    <source>
        <dbReference type="PIRSR" id="PIRSR618044-2"/>
    </source>
</evidence>
<evidence type="ECO:0000256" key="5">
    <source>
        <dbReference type="ARBA" id="ARBA00022645"/>
    </source>
</evidence>
<sequence length="395" mass="44181">MKKMKRMICYIIFSVVLSNILLPLKYVHAYGGMENNDLMEELNFKKDPNNIEKRLVVNARAYIALDANSKIVLTEKNSDVIMPMASTTKIITALVALKYGRLDQEVEISQRAAAIHGSTVGYKKGEKITIKELLFGLMLRSGNDAAIAIAEGVSGSVEEFVKLMNEYAAGLGLIDSHFHTPHGLDNPDHYSTAYDLAVVTAESKNHPLFDEIVSAKDVDGKEYGFTRDYHNINKILWQIPEANGVKTGYTGGAGKCLVTSVDIQGNDVIIVVLNAPGRWNETIKINEYVKKNYEYKTFYSKGEIIGEAPADKKNIKLTCEKDITLPVKKQSNYEVVVRAPKEIKHDVLKGEKIGNVYVFEGDRLIYRNNLIAANDYKLGILRKKIHLPNIINKNN</sequence>
<dbReference type="Pfam" id="PF00768">
    <property type="entry name" value="Peptidase_S11"/>
    <property type="match status" value="1"/>
</dbReference>
<evidence type="ECO:0000256" key="11">
    <source>
        <dbReference type="ARBA" id="ARBA00023316"/>
    </source>
</evidence>
<evidence type="ECO:0000256" key="6">
    <source>
        <dbReference type="ARBA" id="ARBA00022670"/>
    </source>
</evidence>
<dbReference type="InterPro" id="IPR012338">
    <property type="entry name" value="Beta-lactam/transpept-like"/>
</dbReference>
<dbReference type="UniPathway" id="UPA00219"/>
<feature type="binding site" evidence="14">
    <location>
        <position position="246"/>
    </location>
    <ligand>
        <name>substrate</name>
    </ligand>
</feature>
<protein>
    <recommendedName>
        <fullName evidence="4">serine-type D-Ala-D-Ala carboxypeptidase</fullName>
        <ecNumber evidence="4">3.4.16.4</ecNumber>
    </recommendedName>
</protein>
<dbReference type="EC" id="3.4.16.4" evidence="4"/>
<dbReference type="InterPro" id="IPR012907">
    <property type="entry name" value="Peptidase_S11_C"/>
</dbReference>
<comment type="pathway">
    <text evidence="2">Cell wall biogenesis; peptidoglycan biosynthesis.</text>
</comment>
<feature type="active site" description="Proton acceptor" evidence="13">
    <location>
        <position position="89"/>
    </location>
</feature>
<evidence type="ECO:0000256" key="3">
    <source>
        <dbReference type="ARBA" id="ARBA00007164"/>
    </source>
</evidence>
<evidence type="ECO:0000256" key="13">
    <source>
        <dbReference type="PIRSR" id="PIRSR618044-1"/>
    </source>
</evidence>
<dbReference type="GO" id="GO:0006508">
    <property type="term" value="P:proteolysis"/>
    <property type="evidence" value="ECO:0007669"/>
    <property type="project" value="UniProtKB-KW"/>
</dbReference>
<comment type="catalytic activity">
    <reaction evidence="12">
        <text>Preferential cleavage: (Ac)2-L-Lys-D-Ala-|-D-Ala. Also transpeptidation of peptidyl-alanyl moieties that are N-acyl substituents of D-alanine.</text>
        <dbReference type="EC" id="3.4.16.4"/>
    </reaction>
</comment>
<keyword evidence="6" id="KW-0645">Protease</keyword>
<comment type="caution">
    <text evidence="17">The sequence shown here is derived from an EMBL/GenBank/DDBJ whole genome shotgun (WGS) entry which is preliminary data.</text>
</comment>
<feature type="active site" evidence="13">
    <location>
        <position position="141"/>
    </location>
</feature>
<comment type="function">
    <text evidence="1">Removes C-terminal D-alanyl residues from sugar-peptide cell wall precursors.</text>
</comment>
<keyword evidence="9" id="KW-0133">Cell shape</keyword>